<evidence type="ECO:0000313" key="2">
    <source>
        <dbReference type="EMBL" id="EJK63851.1"/>
    </source>
</evidence>
<comment type="caution">
    <text evidence="2">The sequence shown here is derived from an EMBL/GenBank/DDBJ whole genome shotgun (WGS) entry which is preliminary data.</text>
</comment>
<dbReference type="AlphaFoldDB" id="K0SS19"/>
<reference evidence="2 3" key="1">
    <citation type="journal article" date="2012" name="Genome Biol.">
        <title>Genome and low-iron response of an oceanic diatom adapted to chronic iron limitation.</title>
        <authorList>
            <person name="Lommer M."/>
            <person name="Specht M."/>
            <person name="Roy A.S."/>
            <person name="Kraemer L."/>
            <person name="Andreson R."/>
            <person name="Gutowska M.A."/>
            <person name="Wolf J."/>
            <person name="Bergner S.V."/>
            <person name="Schilhabel M.B."/>
            <person name="Klostermeier U.C."/>
            <person name="Beiko R.G."/>
            <person name="Rosenstiel P."/>
            <person name="Hippler M."/>
            <person name="Laroche J."/>
        </authorList>
    </citation>
    <scope>NUCLEOTIDE SEQUENCE [LARGE SCALE GENOMIC DNA]</scope>
    <source>
        <strain evidence="2 3">CCMP1005</strain>
    </source>
</reference>
<dbReference type="EMBL" id="AGNL01017953">
    <property type="protein sequence ID" value="EJK63851.1"/>
    <property type="molecule type" value="Genomic_DNA"/>
</dbReference>
<feature type="compositionally biased region" description="Basic residues" evidence="1">
    <location>
        <begin position="237"/>
        <end position="252"/>
    </location>
</feature>
<keyword evidence="3" id="KW-1185">Reference proteome</keyword>
<organism evidence="2 3">
    <name type="scientific">Thalassiosira oceanica</name>
    <name type="common">Marine diatom</name>
    <dbReference type="NCBI Taxonomy" id="159749"/>
    <lineage>
        <taxon>Eukaryota</taxon>
        <taxon>Sar</taxon>
        <taxon>Stramenopiles</taxon>
        <taxon>Ochrophyta</taxon>
        <taxon>Bacillariophyta</taxon>
        <taxon>Coscinodiscophyceae</taxon>
        <taxon>Thalassiosirophycidae</taxon>
        <taxon>Thalassiosirales</taxon>
        <taxon>Thalassiosiraceae</taxon>
        <taxon>Thalassiosira</taxon>
    </lineage>
</organism>
<dbReference type="Proteomes" id="UP000266841">
    <property type="component" value="Unassembled WGS sequence"/>
</dbReference>
<sequence length="272" mass="29618">MHNACYYNSTAYAPTKTKVYKATSKYWEMRNLASRVGGRTIGKLTTLGFTSLGNNKLGTPAHCRAGLIAFPFRGLSGQASCCIGLIPFLGEGQQTRRPGPYLIQYRSLVGMRNPFGQNPSRGVLCARNSTSNSSGDAKDSRGPEKHDPGLSLRIPRDSHHGKPVGYGDARSRYGGANHDLRDLRVEKTAPAGPRSSTSDQQVLNRVAGRIHNSSGFVGARNSRPQGCGNGTEAASTNRRREHHHCTHRHKSRIQRTRDAALYPGGDLIRPSI</sequence>
<feature type="compositionally biased region" description="Basic and acidic residues" evidence="1">
    <location>
        <begin position="136"/>
        <end position="160"/>
    </location>
</feature>
<protein>
    <submittedName>
        <fullName evidence="2">Uncharacterized protein</fullName>
    </submittedName>
</protein>
<feature type="region of interest" description="Disordered" evidence="1">
    <location>
        <begin position="210"/>
        <end position="252"/>
    </location>
</feature>
<feature type="region of interest" description="Disordered" evidence="1">
    <location>
        <begin position="119"/>
        <end position="178"/>
    </location>
</feature>
<evidence type="ECO:0000256" key="1">
    <source>
        <dbReference type="SAM" id="MobiDB-lite"/>
    </source>
</evidence>
<name>K0SS19_THAOC</name>
<accession>K0SS19</accession>
<proteinExistence type="predicted"/>
<evidence type="ECO:0000313" key="3">
    <source>
        <dbReference type="Proteomes" id="UP000266841"/>
    </source>
</evidence>
<gene>
    <name evidence="2" type="ORF">THAOC_15470</name>
</gene>